<evidence type="ECO:0000256" key="4">
    <source>
        <dbReference type="ARBA" id="ARBA00023015"/>
    </source>
</evidence>
<comment type="subcellular location">
    <subcellularLocation>
        <location evidence="1">Nucleus</location>
    </subcellularLocation>
</comment>
<keyword evidence="6" id="KW-0238">DNA-binding</keyword>
<keyword evidence="5" id="KW-0346">Stress response</keyword>
<dbReference type="FunFam" id="1.10.10.10:FF:000037">
    <property type="entry name" value="Heat stress transcription factor B-4"/>
    <property type="match status" value="1"/>
</dbReference>
<dbReference type="PANTHER" id="PTHR10015:SF332">
    <property type="entry name" value="HEAT STRESS TRANSCRIPTION FACTOR C-1"/>
    <property type="match status" value="1"/>
</dbReference>
<protein>
    <submittedName>
        <fullName evidence="12">Heat stress transcription factor c-1</fullName>
    </submittedName>
</protein>
<dbReference type="PROSITE" id="PS00434">
    <property type="entry name" value="HSF_DOMAIN"/>
    <property type="match status" value="1"/>
</dbReference>
<dbReference type="SMART" id="SM00415">
    <property type="entry name" value="HSF"/>
    <property type="match status" value="1"/>
</dbReference>
<dbReference type="GO" id="GO:0034605">
    <property type="term" value="P:cellular response to heat"/>
    <property type="evidence" value="ECO:0007669"/>
    <property type="project" value="TreeGrafter"/>
</dbReference>
<dbReference type="InterPro" id="IPR000232">
    <property type="entry name" value="HSF_DNA-bd"/>
</dbReference>
<proteinExistence type="inferred from homology"/>
<feature type="coiled-coil region" evidence="10">
    <location>
        <begin position="108"/>
        <end position="142"/>
    </location>
</feature>
<evidence type="ECO:0000313" key="12">
    <source>
        <dbReference type="EMBL" id="KAF5207305.1"/>
    </source>
</evidence>
<evidence type="ECO:0000256" key="6">
    <source>
        <dbReference type="ARBA" id="ARBA00023125"/>
    </source>
</evidence>
<dbReference type="OrthoDB" id="60033at2759"/>
<evidence type="ECO:0000256" key="2">
    <source>
        <dbReference type="ARBA" id="ARBA00011233"/>
    </source>
</evidence>
<comment type="subunit">
    <text evidence="2">Homotrimer.</text>
</comment>
<evidence type="ECO:0000256" key="8">
    <source>
        <dbReference type="ARBA" id="ARBA00023242"/>
    </source>
</evidence>
<dbReference type="GO" id="GO:0000978">
    <property type="term" value="F:RNA polymerase II cis-regulatory region sequence-specific DNA binding"/>
    <property type="evidence" value="ECO:0007669"/>
    <property type="project" value="TreeGrafter"/>
</dbReference>
<keyword evidence="10" id="KW-0175">Coiled coil</keyword>
<accession>A0A7J6XEL8</accession>
<name>A0A7J6XEL8_THATH</name>
<dbReference type="InterPro" id="IPR036390">
    <property type="entry name" value="WH_DNA-bd_sf"/>
</dbReference>
<dbReference type="EMBL" id="JABWDY010001578">
    <property type="protein sequence ID" value="KAF5207305.1"/>
    <property type="molecule type" value="Genomic_DNA"/>
</dbReference>
<dbReference type="AlphaFoldDB" id="A0A7J6XEL8"/>
<dbReference type="SUPFAM" id="SSF46785">
    <property type="entry name" value="Winged helix' DNA-binding domain"/>
    <property type="match status" value="1"/>
</dbReference>
<reference evidence="12 13" key="1">
    <citation type="submission" date="2020-06" db="EMBL/GenBank/DDBJ databases">
        <title>Transcriptomic and genomic resources for Thalictrum thalictroides and T. hernandezii: Facilitating candidate gene discovery in an emerging model plant lineage.</title>
        <authorList>
            <person name="Arias T."/>
            <person name="Riano-Pachon D.M."/>
            <person name="Di Stilio V.S."/>
        </authorList>
    </citation>
    <scope>NUCLEOTIDE SEQUENCE [LARGE SCALE GENOMIC DNA]</scope>
    <source>
        <strain evidence="13">cv. WT478/WT964</strain>
        <tissue evidence="12">Leaves</tissue>
    </source>
</reference>
<dbReference type="PANTHER" id="PTHR10015">
    <property type="entry name" value="HEAT SHOCK TRANSCRIPTION FACTOR"/>
    <property type="match status" value="1"/>
</dbReference>
<dbReference type="Pfam" id="PF00447">
    <property type="entry name" value="HSF_DNA-bind"/>
    <property type="match status" value="1"/>
</dbReference>
<evidence type="ECO:0000256" key="5">
    <source>
        <dbReference type="ARBA" id="ARBA00023016"/>
    </source>
</evidence>
<keyword evidence="3" id="KW-0597">Phosphoprotein</keyword>
<feature type="domain" description="HSF-type DNA-binding" evidence="11">
    <location>
        <begin position="33"/>
        <end position="57"/>
    </location>
</feature>
<evidence type="ECO:0000256" key="10">
    <source>
        <dbReference type="SAM" id="Coils"/>
    </source>
</evidence>
<keyword evidence="8" id="KW-0539">Nucleus</keyword>
<dbReference type="Gene3D" id="1.10.10.10">
    <property type="entry name" value="Winged helix-like DNA-binding domain superfamily/Winged helix DNA-binding domain"/>
    <property type="match status" value="1"/>
</dbReference>
<keyword evidence="13" id="KW-1185">Reference proteome</keyword>
<dbReference type="Proteomes" id="UP000554482">
    <property type="component" value="Unassembled WGS sequence"/>
</dbReference>
<evidence type="ECO:0000313" key="13">
    <source>
        <dbReference type="Proteomes" id="UP000554482"/>
    </source>
</evidence>
<dbReference type="InterPro" id="IPR036388">
    <property type="entry name" value="WH-like_DNA-bd_sf"/>
</dbReference>
<dbReference type="GO" id="GO:0005634">
    <property type="term" value="C:nucleus"/>
    <property type="evidence" value="ECO:0007669"/>
    <property type="project" value="UniProtKB-SubCell"/>
</dbReference>
<dbReference type="GO" id="GO:0003700">
    <property type="term" value="F:DNA-binding transcription factor activity"/>
    <property type="evidence" value="ECO:0007669"/>
    <property type="project" value="InterPro"/>
</dbReference>
<evidence type="ECO:0000256" key="9">
    <source>
        <dbReference type="RuleBase" id="RU004020"/>
    </source>
</evidence>
<keyword evidence="7" id="KW-0804">Transcription</keyword>
<evidence type="ECO:0000256" key="7">
    <source>
        <dbReference type="ARBA" id="ARBA00023163"/>
    </source>
</evidence>
<dbReference type="GO" id="GO:0006357">
    <property type="term" value="P:regulation of transcription by RNA polymerase II"/>
    <property type="evidence" value="ECO:0007669"/>
    <property type="project" value="TreeGrafter"/>
</dbReference>
<sequence length="261" mass="30363">MVDDLSTNLFIRWGRENNSFVVSNPLDFSDRILPMYFKHKNFSSFVRQLNTYGFKKVDPDKWEFAHESFLRGQIKLLQNIVRKKYKIPSAAYFVQPKQELHILYEDDEEDVSNKVTRLKHEQQELEEELERMNKRLQATQRRPQQMMAFFTKVVQDPEILSRMINEKENETMFREKKRRLMISATSSSSLETMGCQSLIVPELPLDNTTTGTSSDAACSYLAASIDDFTDYSHQMLFLQEWAGCDEAASSPSSYPFSLFGG</sequence>
<organism evidence="12 13">
    <name type="scientific">Thalictrum thalictroides</name>
    <name type="common">Rue-anemone</name>
    <name type="synonym">Anemone thalictroides</name>
    <dbReference type="NCBI Taxonomy" id="46969"/>
    <lineage>
        <taxon>Eukaryota</taxon>
        <taxon>Viridiplantae</taxon>
        <taxon>Streptophyta</taxon>
        <taxon>Embryophyta</taxon>
        <taxon>Tracheophyta</taxon>
        <taxon>Spermatophyta</taxon>
        <taxon>Magnoliopsida</taxon>
        <taxon>Ranunculales</taxon>
        <taxon>Ranunculaceae</taxon>
        <taxon>Thalictroideae</taxon>
        <taxon>Thalictrum</taxon>
    </lineage>
</organism>
<dbReference type="PRINTS" id="PR00056">
    <property type="entry name" value="HSFDOMAIN"/>
</dbReference>
<gene>
    <name evidence="12" type="ORF">FRX31_003111</name>
</gene>
<comment type="caution">
    <text evidence="12">The sequence shown here is derived from an EMBL/GenBank/DDBJ whole genome shotgun (WGS) entry which is preliminary data.</text>
</comment>
<keyword evidence="4" id="KW-0805">Transcription regulation</keyword>
<evidence type="ECO:0000259" key="11">
    <source>
        <dbReference type="PROSITE" id="PS00434"/>
    </source>
</evidence>
<comment type="similarity">
    <text evidence="9">Belongs to the HSF family.</text>
</comment>
<evidence type="ECO:0000256" key="3">
    <source>
        <dbReference type="ARBA" id="ARBA00022553"/>
    </source>
</evidence>
<evidence type="ECO:0000256" key="1">
    <source>
        <dbReference type="ARBA" id="ARBA00004123"/>
    </source>
</evidence>